<evidence type="ECO:0000256" key="4">
    <source>
        <dbReference type="ARBA" id="ARBA00022618"/>
    </source>
</evidence>
<dbReference type="PANTHER" id="PTHR35851">
    <property type="entry name" value="CELL DIVISION PROTEIN FTSQ"/>
    <property type="match status" value="1"/>
</dbReference>
<keyword evidence="3 9" id="KW-0997">Cell inner membrane</keyword>
<dbReference type="Pfam" id="PF03799">
    <property type="entry name" value="FtsQ_DivIB_C"/>
    <property type="match status" value="1"/>
</dbReference>
<organism evidence="12 13">
    <name type="scientific">Tepidimonas charontis</name>
    <dbReference type="NCBI Taxonomy" id="2267262"/>
    <lineage>
        <taxon>Bacteria</taxon>
        <taxon>Pseudomonadati</taxon>
        <taxon>Pseudomonadota</taxon>
        <taxon>Betaproteobacteria</taxon>
        <taxon>Burkholderiales</taxon>
        <taxon>Tepidimonas</taxon>
    </lineage>
</organism>
<evidence type="ECO:0000313" key="12">
    <source>
        <dbReference type="EMBL" id="TSE35727.1"/>
    </source>
</evidence>
<dbReference type="EMBL" id="VJON01000005">
    <property type="protein sequence ID" value="TSE35727.1"/>
    <property type="molecule type" value="Genomic_DNA"/>
</dbReference>
<keyword evidence="2 9" id="KW-1003">Cell membrane</keyword>
<sequence>MRNHRAAALPAVPFDVRLMNAVAAGLAVLAAAAALVVVAWWVARHPMWTVRVITLEGDVTHQTPALVRTLVLPHLQGTFLTLDLASARERFLLLPWVREAVVQRQFPNRLRVTLTEHEALAWWGDPTHGRLVSVRGEVFEAEPDDARAEQWAVLHGPAADAETVVAMYRRVLPLIERLGRDVARLELSERGAWRVTLDNGAPIELGRGDILAVERLQRFVATQPALRARYGPRDIVSADLRYPNGYAVQLRGVTTNVDPLAPSGRAAARPAAASTTTAAPRPSSR</sequence>
<feature type="domain" description="POTRA" evidence="11">
    <location>
        <begin position="48"/>
        <end position="117"/>
    </location>
</feature>
<dbReference type="InterPro" id="IPR026579">
    <property type="entry name" value="FtsQ"/>
</dbReference>
<protein>
    <recommendedName>
        <fullName evidence="9">Cell division protein FtsQ</fullName>
    </recommendedName>
</protein>
<keyword evidence="7 9" id="KW-0472">Membrane</keyword>
<keyword evidence="8 9" id="KW-0131">Cell cycle</keyword>
<dbReference type="Pfam" id="PF08478">
    <property type="entry name" value="POTRA_1"/>
    <property type="match status" value="1"/>
</dbReference>
<name>A0A554XIS4_9BURK</name>
<evidence type="ECO:0000259" key="11">
    <source>
        <dbReference type="PROSITE" id="PS51779"/>
    </source>
</evidence>
<evidence type="ECO:0000256" key="3">
    <source>
        <dbReference type="ARBA" id="ARBA00022519"/>
    </source>
</evidence>
<dbReference type="HAMAP" id="MF_00911">
    <property type="entry name" value="FtsQ_subfam"/>
    <property type="match status" value="1"/>
</dbReference>
<comment type="subcellular location">
    <subcellularLocation>
        <location evidence="9">Cell inner membrane</location>
        <topology evidence="9">Single-pass type II membrane protein</topology>
    </subcellularLocation>
    <subcellularLocation>
        <location evidence="1">Membrane</location>
    </subcellularLocation>
    <text evidence="9">Localizes to the division septum.</text>
</comment>
<dbReference type="InterPro" id="IPR045335">
    <property type="entry name" value="FtsQ_C_sf"/>
</dbReference>
<comment type="subunit">
    <text evidence="9">Part of a complex composed of FtsB, FtsL and FtsQ.</text>
</comment>
<proteinExistence type="inferred from homology"/>
<dbReference type="InterPro" id="IPR013685">
    <property type="entry name" value="POTRA_FtsQ_type"/>
</dbReference>
<gene>
    <name evidence="9 12" type="primary">ftsQ</name>
    <name evidence="12" type="ORF">Tchar_00510</name>
</gene>
<evidence type="ECO:0000256" key="7">
    <source>
        <dbReference type="ARBA" id="ARBA00023136"/>
    </source>
</evidence>
<keyword evidence="13" id="KW-1185">Reference proteome</keyword>
<keyword evidence="4 9" id="KW-0132">Cell division</keyword>
<dbReference type="GO" id="GO:0005886">
    <property type="term" value="C:plasma membrane"/>
    <property type="evidence" value="ECO:0007669"/>
    <property type="project" value="UniProtKB-SubCell"/>
</dbReference>
<reference evidence="12 13" key="1">
    <citation type="submission" date="2019-07" db="EMBL/GenBank/DDBJ databases">
        <title>Tepidimonas charontis SPSP-6 draft genome.</title>
        <authorList>
            <person name="Da Costa M.S."/>
            <person name="Froufe H.J.C."/>
            <person name="Egas C."/>
            <person name="Albuquerque L."/>
        </authorList>
    </citation>
    <scope>NUCLEOTIDE SEQUENCE [LARGE SCALE GENOMIC DNA]</scope>
    <source>
        <strain evidence="12 13">SPSP-6</strain>
    </source>
</reference>
<comment type="similarity">
    <text evidence="9">Belongs to the FtsQ/DivIB family. FtsQ subfamily.</text>
</comment>
<keyword evidence="6 9" id="KW-1133">Transmembrane helix</keyword>
<dbReference type="Gene3D" id="3.40.50.11690">
    <property type="entry name" value="Cell division protein FtsQ/DivIB"/>
    <property type="match status" value="1"/>
</dbReference>
<evidence type="ECO:0000256" key="9">
    <source>
        <dbReference type="HAMAP-Rule" id="MF_00911"/>
    </source>
</evidence>
<dbReference type="RefSeq" id="WP_144327532.1">
    <property type="nucleotide sequence ID" value="NZ_VJON01000005.1"/>
</dbReference>
<evidence type="ECO:0000256" key="10">
    <source>
        <dbReference type="SAM" id="MobiDB-lite"/>
    </source>
</evidence>
<feature type="region of interest" description="Disordered" evidence="10">
    <location>
        <begin position="261"/>
        <end position="285"/>
    </location>
</feature>
<accession>A0A554XIS4</accession>
<evidence type="ECO:0000256" key="6">
    <source>
        <dbReference type="ARBA" id="ARBA00022989"/>
    </source>
</evidence>
<evidence type="ECO:0000256" key="1">
    <source>
        <dbReference type="ARBA" id="ARBA00004370"/>
    </source>
</evidence>
<evidence type="ECO:0000256" key="2">
    <source>
        <dbReference type="ARBA" id="ARBA00022475"/>
    </source>
</evidence>
<evidence type="ECO:0000256" key="8">
    <source>
        <dbReference type="ARBA" id="ARBA00023306"/>
    </source>
</evidence>
<dbReference type="Proteomes" id="UP000318294">
    <property type="component" value="Unassembled WGS sequence"/>
</dbReference>
<keyword evidence="5 9" id="KW-0812">Transmembrane</keyword>
<dbReference type="GO" id="GO:0043093">
    <property type="term" value="P:FtsZ-dependent cytokinesis"/>
    <property type="evidence" value="ECO:0007669"/>
    <property type="project" value="UniProtKB-UniRule"/>
</dbReference>
<evidence type="ECO:0000256" key="5">
    <source>
        <dbReference type="ARBA" id="ARBA00022692"/>
    </source>
</evidence>
<dbReference type="Gene3D" id="3.10.20.310">
    <property type="entry name" value="membrane protein fhac"/>
    <property type="match status" value="1"/>
</dbReference>
<comment type="caution">
    <text evidence="12">The sequence shown here is derived from an EMBL/GenBank/DDBJ whole genome shotgun (WGS) entry which is preliminary data.</text>
</comment>
<dbReference type="InterPro" id="IPR034746">
    <property type="entry name" value="POTRA"/>
</dbReference>
<dbReference type="PANTHER" id="PTHR35851:SF1">
    <property type="entry name" value="CELL DIVISION PROTEIN FTSQ"/>
    <property type="match status" value="1"/>
</dbReference>
<dbReference type="GO" id="GO:0032153">
    <property type="term" value="C:cell division site"/>
    <property type="evidence" value="ECO:0007669"/>
    <property type="project" value="UniProtKB-UniRule"/>
</dbReference>
<dbReference type="PROSITE" id="PS51779">
    <property type="entry name" value="POTRA"/>
    <property type="match status" value="1"/>
</dbReference>
<dbReference type="GO" id="GO:0090529">
    <property type="term" value="P:cell septum assembly"/>
    <property type="evidence" value="ECO:0007669"/>
    <property type="project" value="InterPro"/>
</dbReference>
<dbReference type="InterPro" id="IPR005548">
    <property type="entry name" value="Cell_div_FtsQ/DivIB_C"/>
</dbReference>
<dbReference type="AlphaFoldDB" id="A0A554XIS4"/>
<feature type="transmembrane region" description="Helical" evidence="9">
    <location>
        <begin position="21"/>
        <end position="43"/>
    </location>
</feature>
<evidence type="ECO:0000313" key="13">
    <source>
        <dbReference type="Proteomes" id="UP000318294"/>
    </source>
</evidence>
<dbReference type="OrthoDB" id="9790370at2"/>
<comment type="function">
    <text evidence="9">Essential cell division protein. May link together the upstream cell division proteins, which are predominantly cytoplasmic, with the downstream cell division proteins, which are predominantly periplasmic. May control correct divisome assembly.</text>
</comment>